<name>A0ABW8T1Z8_9CLOT</name>
<dbReference type="RefSeq" id="WP_406768805.1">
    <property type="nucleotide sequence ID" value="NZ_JBJHZZ010000002.1"/>
</dbReference>
<feature type="domain" description="HAMP" evidence="6">
    <location>
        <begin position="207"/>
        <end position="259"/>
    </location>
</feature>
<evidence type="ECO:0000259" key="5">
    <source>
        <dbReference type="PROSITE" id="PS50111"/>
    </source>
</evidence>
<evidence type="ECO:0000256" key="1">
    <source>
        <dbReference type="ARBA" id="ARBA00023224"/>
    </source>
</evidence>
<evidence type="ECO:0000256" key="3">
    <source>
        <dbReference type="PROSITE-ProRule" id="PRU00284"/>
    </source>
</evidence>
<dbReference type="Pfam" id="PF12729">
    <property type="entry name" value="4HB_MCP_1"/>
    <property type="match status" value="1"/>
</dbReference>
<dbReference type="PANTHER" id="PTHR32089:SF112">
    <property type="entry name" value="LYSOZYME-LIKE PROTEIN-RELATED"/>
    <property type="match status" value="1"/>
</dbReference>
<dbReference type="PROSITE" id="PS50111">
    <property type="entry name" value="CHEMOTAXIS_TRANSDUC_2"/>
    <property type="match status" value="1"/>
</dbReference>
<dbReference type="Gene3D" id="6.10.340.10">
    <property type="match status" value="1"/>
</dbReference>
<dbReference type="InterPro" id="IPR024478">
    <property type="entry name" value="HlyB_4HB_MCP"/>
</dbReference>
<gene>
    <name evidence="7" type="ORF">ACJDUG_04965</name>
</gene>
<keyword evidence="4" id="KW-0812">Transmembrane</keyword>
<evidence type="ECO:0000256" key="2">
    <source>
        <dbReference type="ARBA" id="ARBA00029447"/>
    </source>
</evidence>
<dbReference type="SUPFAM" id="SSF58104">
    <property type="entry name" value="Methyl-accepting chemotaxis protein (MCP) signaling domain"/>
    <property type="match status" value="1"/>
</dbReference>
<dbReference type="Gene3D" id="1.10.287.950">
    <property type="entry name" value="Methyl-accepting chemotaxis protein"/>
    <property type="match status" value="1"/>
</dbReference>
<dbReference type="EMBL" id="JBJHZZ010000002">
    <property type="protein sequence ID" value="MFL0246331.1"/>
    <property type="molecule type" value="Genomic_DNA"/>
</dbReference>
<protein>
    <submittedName>
        <fullName evidence="7">Methyl-accepting chemotaxis protein</fullName>
    </submittedName>
</protein>
<sequence length="565" mass="62242">MKFFKNFKVTNAVRIISIFAMISIISISIVGINDMNKIKGNMDKMYIDRLLPSTKVADIRRDFIFINMKVVSADYSNKADTNIAINGYYSEINNIMKQLEQTYMSDDEKKIMSDVKNDISSYMQQWNTLSSKITIDTKPTEEESKAAAKIADATITRLGDLVKYNVDEADNLNNQGNLIFNNSRYVFMIIALCTFLILLILYIFITKTISISIKEIGENLIKVSNGDFTIKIEDDSKNEFGKMNKQLLKLVENISSMIKTIKDNSEDIMSQSETLSAISEEMASSSQEVASTIQDVAGGANNQAKEVSEVNDTLNTFSTDVVKIVNAVEDVDGNTKIINQMSAESNKDMNLVAKSIEEISIGFKETKDGVLNLGQDISKINEITNLILNVAEQTNLLALNAAIEAARAGESGKGFAVVADEIRKLAEKAKESSEDISSLVSEISEKSTIVINTTESVNDKLNSQIGIIGTSIESFKKIVNAVEDILPKIENINGSVINIDKEKNAIINNMDTVLASAEEVSASSEEIAASMQEMNASSEEVAASAEKLTYKAKSMRDIVDQFKLN</sequence>
<keyword evidence="4" id="KW-0472">Membrane</keyword>
<dbReference type="PANTHER" id="PTHR32089">
    <property type="entry name" value="METHYL-ACCEPTING CHEMOTAXIS PROTEIN MCPB"/>
    <property type="match status" value="1"/>
</dbReference>
<proteinExistence type="inferred from homology"/>
<evidence type="ECO:0000256" key="4">
    <source>
        <dbReference type="SAM" id="Phobius"/>
    </source>
</evidence>
<evidence type="ECO:0000259" key="6">
    <source>
        <dbReference type="PROSITE" id="PS50885"/>
    </source>
</evidence>
<dbReference type="InterPro" id="IPR004089">
    <property type="entry name" value="MCPsignal_dom"/>
</dbReference>
<comment type="similarity">
    <text evidence="2">Belongs to the methyl-accepting chemotaxis (MCP) protein family.</text>
</comment>
<dbReference type="PROSITE" id="PS50885">
    <property type="entry name" value="HAMP"/>
    <property type="match status" value="1"/>
</dbReference>
<feature type="transmembrane region" description="Helical" evidence="4">
    <location>
        <begin position="185"/>
        <end position="205"/>
    </location>
</feature>
<feature type="domain" description="Methyl-accepting transducer" evidence="5">
    <location>
        <begin position="278"/>
        <end position="542"/>
    </location>
</feature>
<dbReference type="InterPro" id="IPR004090">
    <property type="entry name" value="Chemotax_Me-accpt_rcpt"/>
</dbReference>
<evidence type="ECO:0000313" key="8">
    <source>
        <dbReference type="Proteomes" id="UP001623591"/>
    </source>
</evidence>
<dbReference type="InterPro" id="IPR003660">
    <property type="entry name" value="HAMP_dom"/>
</dbReference>
<organism evidence="7 8">
    <name type="scientific">Candidatus Clostridium stratigraminis</name>
    <dbReference type="NCBI Taxonomy" id="3381661"/>
    <lineage>
        <taxon>Bacteria</taxon>
        <taxon>Bacillati</taxon>
        <taxon>Bacillota</taxon>
        <taxon>Clostridia</taxon>
        <taxon>Eubacteriales</taxon>
        <taxon>Clostridiaceae</taxon>
        <taxon>Clostridium</taxon>
    </lineage>
</organism>
<dbReference type="SMART" id="SM00283">
    <property type="entry name" value="MA"/>
    <property type="match status" value="1"/>
</dbReference>
<keyword evidence="1 3" id="KW-0807">Transducer</keyword>
<dbReference type="PRINTS" id="PR00260">
    <property type="entry name" value="CHEMTRNSDUCR"/>
</dbReference>
<keyword evidence="8" id="KW-1185">Reference proteome</keyword>
<keyword evidence="4" id="KW-1133">Transmembrane helix</keyword>
<evidence type="ECO:0000313" key="7">
    <source>
        <dbReference type="EMBL" id="MFL0246331.1"/>
    </source>
</evidence>
<accession>A0ABW8T1Z8</accession>
<reference evidence="7 8" key="1">
    <citation type="submission" date="2024-11" db="EMBL/GenBank/DDBJ databases">
        <authorList>
            <person name="Heng Y.C."/>
            <person name="Lim A.C.H."/>
            <person name="Lee J.K.Y."/>
            <person name="Kittelmann S."/>
        </authorList>
    </citation>
    <scope>NUCLEOTIDE SEQUENCE [LARGE SCALE GENOMIC DNA]</scope>
    <source>
        <strain evidence="7 8">WILCCON 0185</strain>
    </source>
</reference>
<dbReference type="Pfam" id="PF00015">
    <property type="entry name" value="MCPsignal"/>
    <property type="match status" value="1"/>
</dbReference>
<comment type="caution">
    <text evidence="7">The sequence shown here is derived from an EMBL/GenBank/DDBJ whole genome shotgun (WGS) entry which is preliminary data.</text>
</comment>
<feature type="transmembrane region" description="Helical" evidence="4">
    <location>
        <begin position="12"/>
        <end position="32"/>
    </location>
</feature>
<dbReference type="Proteomes" id="UP001623591">
    <property type="component" value="Unassembled WGS sequence"/>
</dbReference>